<feature type="region of interest" description="Disordered" evidence="1">
    <location>
        <begin position="170"/>
        <end position="192"/>
    </location>
</feature>
<feature type="compositionally biased region" description="Basic and acidic residues" evidence="1">
    <location>
        <begin position="325"/>
        <end position="335"/>
    </location>
</feature>
<name>A0ABV1T0V2_9ACTN</name>
<protein>
    <recommendedName>
        <fullName evidence="4">Pyridoxamine 5'-phosphate oxidase putative domain-containing protein</fullName>
    </recommendedName>
</protein>
<evidence type="ECO:0008006" key="4">
    <source>
        <dbReference type="Google" id="ProtNLM"/>
    </source>
</evidence>
<dbReference type="Gene3D" id="2.30.110.10">
    <property type="entry name" value="Electron Transport, Fmn-binding Protein, Chain A"/>
    <property type="match status" value="1"/>
</dbReference>
<dbReference type="Proteomes" id="UP001496720">
    <property type="component" value="Unassembled WGS sequence"/>
</dbReference>
<organism evidence="2 3">
    <name type="scientific">Streptomyces violaceorubidus</name>
    <dbReference type="NCBI Taxonomy" id="284042"/>
    <lineage>
        <taxon>Bacteria</taxon>
        <taxon>Bacillati</taxon>
        <taxon>Actinomycetota</taxon>
        <taxon>Actinomycetes</taxon>
        <taxon>Kitasatosporales</taxon>
        <taxon>Streptomycetaceae</taxon>
        <taxon>Streptomyces</taxon>
    </lineage>
</organism>
<dbReference type="SUPFAM" id="SSF50475">
    <property type="entry name" value="FMN-binding split barrel"/>
    <property type="match status" value="1"/>
</dbReference>
<evidence type="ECO:0000256" key="1">
    <source>
        <dbReference type="SAM" id="MobiDB-lite"/>
    </source>
</evidence>
<accession>A0ABV1T0V2</accession>
<comment type="caution">
    <text evidence="2">The sequence shown here is derived from an EMBL/GenBank/DDBJ whole genome shotgun (WGS) entry which is preliminary data.</text>
</comment>
<evidence type="ECO:0000313" key="3">
    <source>
        <dbReference type="Proteomes" id="UP001496720"/>
    </source>
</evidence>
<dbReference type="EMBL" id="JBEOZY010000028">
    <property type="protein sequence ID" value="MER6167601.1"/>
    <property type="molecule type" value="Genomic_DNA"/>
</dbReference>
<sequence>MTQPSTPPASGTVSWSDAVQDALEGDLVTALAYGTPAGGCVVIPVSPTGLVDRAASTIAVTTSLAFNGKLFHILRDSRVAMAYHTREHGFATAGDFAVVQGRAEVPLSPSPEALADLAPRVERFLGAVPSGRFWDWVLRDYFDNRIVIDIAVQRVVSWPDLHGEGERTVAGAEWPGVPDTQSAPAKGTAPRVDTRKLHGQVTKLSHQLVGCRGADGYPVVVPVRVVGHDARGLLLECAPGLLPQGARRAGLTAHSFGRQAIGLANRVCTGWLEVDGDTVVYAPHTTSGFAAPPVKSVQMFFNGVFAKQGWRKAQREGTLAKLAQLKDEHRADRPDGVAGTSTTT</sequence>
<gene>
    <name evidence="2" type="ORF">ABT188_24150</name>
</gene>
<dbReference type="RefSeq" id="WP_352149049.1">
    <property type="nucleotide sequence ID" value="NZ_JBEOZY010000028.1"/>
</dbReference>
<dbReference type="InterPro" id="IPR012349">
    <property type="entry name" value="Split_barrel_FMN-bd"/>
</dbReference>
<keyword evidence="3" id="KW-1185">Reference proteome</keyword>
<reference evidence="2 3" key="1">
    <citation type="submission" date="2024-06" db="EMBL/GenBank/DDBJ databases">
        <title>The Natural Products Discovery Center: Release of the First 8490 Sequenced Strains for Exploring Actinobacteria Biosynthetic Diversity.</title>
        <authorList>
            <person name="Kalkreuter E."/>
            <person name="Kautsar S.A."/>
            <person name="Yang D."/>
            <person name="Bader C.D."/>
            <person name="Teijaro C.N."/>
            <person name="Fluegel L."/>
            <person name="Davis C.M."/>
            <person name="Simpson J.R."/>
            <person name="Lauterbach L."/>
            <person name="Steele A.D."/>
            <person name="Gui C."/>
            <person name="Meng S."/>
            <person name="Li G."/>
            <person name="Viehrig K."/>
            <person name="Ye F."/>
            <person name="Su P."/>
            <person name="Kiefer A.F."/>
            <person name="Nichols A."/>
            <person name="Cepeda A.J."/>
            <person name="Yan W."/>
            <person name="Fan B."/>
            <person name="Jiang Y."/>
            <person name="Adhikari A."/>
            <person name="Zheng C.-J."/>
            <person name="Schuster L."/>
            <person name="Cowan T.M."/>
            <person name="Smanski M.J."/>
            <person name="Chevrette M.G."/>
            <person name="De Carvalho L.P.S."/>
            <person name="Shen B."/>
        </authorList>
    </citation>
    <scope>NUCLEOTIDE SEQUENCE [LARGE SCALE GENOMIC DNA]</scope>
    <source>
        <strain evidence="2 3">NPDC001615</strain>
    </source>
</reference>
<evidence type="ECO:0000313" key="2">
    <source>
        <dbReference type="EMBL" id="MER6167601.1"/>
    </source>
</evidence>
<feature type="region of interest" description="Disordered" evidence="1">
    <location>
        <begin position="325"/>
        <end position="344"/>
    </location>
</feature>
<proteinExistence type="predicted"/>